<dbReference type="OrthoDB" id="7949713at2"/>
<sequence>MLFPSIGRTPSSPPRAARFRHQTAVASAGIALIAISACGSPAADADEAASDVASLDEVASLDAPTDGGDTASDAGSTLDADEAALAFSECLREQGLDVPDIGVDGDGNIDLRDAFEGIEPGGGDFREATQACGDLLGDANFGGGRAAGGFADNTAIQDALVELTECVRDAGFPEATEVTFGQPGQATGNGAGADADGSGGPAQRGQGQGGGPGQGDIGLRFAGQMGLDADDPEVIAAMETCTPILDEAFTEAGLGGPGQQADG</sequence>
<dbReference type="RefSeq" id="WP_015442778.1">
    <property type="nucleotide sequence ID" value="NC_020520.1"/>
</dbReference>
<evidence type="ECO:0000313" key="2">
    <source>
        <dbReference type="EMBL" id="BAN03531.1"/>
    </source>
</evidence>
<keyword evidence="3" id="KW-1185">Reference proteome</keyword>
<evidence type="ECO:0000256" key="1">
    <source>
        <dbReference type="SAM" id="MobiDB-lite"/>
    </source>
</evidence>
<name>A0A6C7EAN6_ILUCY</name>
<feature type="compositionally biased region" description="Gly residues" evidence="1">
    <location>
        <begin position="187"/>
        <end position="216"/>
    </location>
</feature>
<organism evidence="2 3">
    <name type="scientific">Ilumatobacter coccineus (strain NBRC 103263 / KCTC 29153 / YM16-304)</name>
    <dbReference type="NCBI Taxonomy" id="1313172"/>
    <lineage>
        <taxon>Bacteria</taxon>
        <taxon>Bacillati</taxon>
        <taxon>Actinomycetota</taxon>
        <taxon>Acidimicrobiia</taxon>
        <taxon>Acidimicrobiales</taxon>
        <taxon>Ilumatobacteraceae</taxon>
        <taxon>Ilumatobacter</taxon>
    </lineage>
</organism>
<feature type="region of interest" description="Disordered" evidence="1">
    <location>
        <begin position="176"/>
        <end position="225"/>
    </location>
</feature>
<dbReference type="KEGG" id="aym:YM304_32170"/>
<accession>A0A6C7EAN6</accession>
<dbReference type="EMBL" id="AP012057">
    <property type="protein sequence ID" value="BAN03531.1"/>
    <property type="molecule type" value="Genomic_DNA"/>
</dbReference>
<reference evidence="2 3" key="1">
    <citation type="journal article" date="2013" name="Int. J. Syst. Evol. Microbiol.">
        <title>Ilumatobacter nonamiense sp. nov. and Ilumatobacter coccineum sp. nov., isolated from seashore sand.</title>
        <authorList>
            <person name="Matsumoto A."/>
            <person name="Kasai H."/>
            <person name="Matsuo Y."/>
            <person name="Shizuri Y."/>
            <person name="Ichikawa N."/>
            <person name="Fujita N."/>
            <person name="Omura S."/>
            <person name="Takahashi Y."/>
        </authorList>
    </citation>
    <scope>NUCLEOTIDE SEQUENCE [LARGE SCALE GENOMIC DNA]</scope>
    <source>
        <strain evidence="3">NBRC 103263 / KCTC 29153 / YM16-304</strain>
    </source>
</reference>
<gene>
    <name evidence="2" type="ORF">YM304_32170</name>
</gene>
<evidence type="ECO:0000313" key="3">
    <source>
        <dbReference type="Proteomes" id="UP000011863"/>
    </source>
</evidence>
<dbReference type="AlphaFoldDB" id="A0A6C7EAN6"/>
<dbReference type="Proteomes" id="UP000011863">
    <property type="component" value="Chromosome"/>
</dbReference>
<proteinExistence type="predicted"/>
<protein>
    <submittedName>
        <fullName evidence="2">Uncharacterized protein</fullName>
    </submittedName>
</protein>